<name>A0A8T0YTJ8_9STRA</name>
<gene>
    <name evidence="6" type="ORF">PC113_g14068</name>
</gene>
<protein>
    <recommendedName>
        <fullName evidence="5">RxLR effector protein</fullName>
    </recommendedName>
</protein>
<evidence type="ECO:0000256" key="3">
    <source>
        <dbReference type="ARBA" id="ARBA00022525"/>
    </source>
</evidence>
<accession>A0A8T0YTJ8</accession>
<evidence type="ECO:0000313" key="6">
    <source>
        <dbReference type="EMBL" id="KAG2853546.1"/>
    </source>
</evidence>
<evidence type="ECO:0000256" key="2">
    <source>
        <dbReference type="ARBA" id="ARBA00010400"/>
    </source>
</evidence>
<organism evidence="6 7">
    <name type="scientific">Phytophthora cactorum</name>
    <dbReference type="NCBI Taxonomy" id="29920"/>
    <lineage>
        <taxon>Eukaryota</taxon>
        <taxon>Sar</taxon>
        <taxon>Stramenopiles</taxon>
        <taxon>Oomycota</taxon>
        <taxon>Peronosporomycetes</taxon>
        <taxon>Peronosporales</taxon>
        <taxon>Peronosporaceae</taxon>
        <taxon>Phytophthora</taxon>
    </lineage>
</organism>
<evidence type="ECO:0000256" key="1">
    <source>
        <dbReference type="ARBA" id="ARBA00004613"/>
    </source>
</evidence>
<proteinExistence type="inferred from homology"/>
<comment type="similarity">
    <text evidence="2 5">Belongs to the RxLR effector family.</text>
</comment>
<keyword evidence="3 5" id="KW-0964">Secreted</keyword>
<dbReference type="Pfam" id="PF16810">
    <property type="entry name" value="RXLR"/>
    <property type="match status" value="1"/>
</dbReference>
<evidence type="ECO:0000256" key="4">
    <source>
        <dbReference type="ARBA" id="ARBA00022729"/>
    </source>
</evidence>
<keyword evidence="4 5" id="KW-0732">Signal</keyword>
<comment type="function">
    <text evidence="5">Effector that suppresses plant defense responses during pathogen infection.</text>
</comment>
<evidence type="ECO:0000256" key="5">
    <source>
        <dbReference type="RuleBase" id="RU367124"/>
    </source>
</evidence>
<comment type="caution">
    <text evidence="6">The sequence shown here is derived from an EMBL/GenBank/DDBJ whole genome shotgun (WGS) entry which is preliminary data.</text>
</comment>
<dbReference type="AlphaFoldDB" id="A0A8T0YTJ8"/>
<comment type="subcellular location">
    <subcellularLocation>
        <location evidence="1 5">Secreted</location>
    </subcellularLocation>
</comment>
<comment type="domain">
    <text evidence="5">The RxLR-dEER motif acts to carry the protein into the host cell cytoplasm through binding to cell surface phosphatidylinositol-3-phosphate.</text>
</comment>
<dbReference type="Proteomes" id="UP000735874">
    <property type="component" value="Unassembled WGS sequence"/>
</dbReference>
<sequence length="390" mass="44430">MRNFLLLLVLAFVAFTSGRATAHRPQLKVSKPELAQAAQWSIDDKRFLRATNAADEERGMTELMAKLKAWLQKFKSWFTKSKPVQKTTAQYQKLADKTMAKYQTLVYKREVTSAEDLIKKGVADDVLYQNKISPEAYFDALKLDPKLKFISDSPVVRANNPNLEKFLSYSSFWTGRREVARAEDLIKKGVVNDVLYQNKISPEAYFDALKLDPKLKFISDSPVVRANNPNLEKFLSYSSFWTGRKEVARAEDLIKKGVVNDVLYQNKISPEAYFGALKLDPKLRFISDSPAARANNPNLEKFFSYSSFFYKSQAGKREVAKAEDLIKKGVADNVLIQNKISPEAYFEALKLDSRLKVVADSAHAWANNPGLEKFYKYSTKYYKNQAGNLD</sequence>
<dbReference type="InterPro" id="IPR031825">
    <property type="entry name" value="RXLR"/>
</dbReference>
<dbReference type="VEuPathDB" id="FungiDB:PC110_g741"/>
<evidence type="ECO:0000313" key="7">
    <source>
        <dbReference type="Proteomes" id="UP000735874"/>
    </source>
</evidence>
<feature type="chain" id="PRO_5044984169" description="RxLR effector protein" evidence="5">
    <location>
        <begin position="23"/>
        <end position="390"/>
    </location>
</feature>
<feature type="signal peptide" evidence="5">
    <location>
        <begin position="1"/>
        <end position="22"/>
    </location>
</feature>
<reference evidence="6" key="1">
    <citation type="submission" date="2018-10" db="EMBL/GenBank/DDBJ databases">
        <title>Effector identification in a new, highly contiguous assembly of the strawberry crown rot pathogen Phytophthora cactorum.</title>
        <authorList>
            <person name="Armitage A.D."/>
            <person name="Nellist C.F."/>
            <person name="Bates H."/>
            <person name="Vickerstaff R.J."/>
            <person name="Harrison R.J."/>
        </authorList>
    </citation>
    <scope>NUCLEOTIDE SEQUENCE</scope>
    <source>
        <strain evidence="6">15-7</strain>
    </source>
</reference>
<dbReference type="EMBL" id="RCMG01000475">
    <property type="protein sequence ID" value="KAG2853546.1"/>
    <property type="molecule type" value="Genomic_DNA"/>
</dbReference>